<organism evidence="2">
    <name type="scientific">viral metagenome</name>
    <dbReference type="NCBI Taxonomy" id="1070528"/>
    <lineage>
        <taxon>unclassified sequences</taxon>
        <taxon>metagenomes</taxon>
        <taxon>organismal metagenomes</taxon>
    </lineage>
</organism>
<dbReference type="AlphaFoldDB" id="A0A6C0BH28"/>
<feature type="transmembrane region" description="Helical" evidence="1">
    <location>
        <begin position="6"/>
        <end position="26"/>
    </location>
</feature>
<keyword evidence="1" id="KW-0472">Membrane</keyword>
<keyword evidence="1" id="KW-1133">Transmembrane helix</keyword>
<proteinExistence type="predicted"/>
<evidence type="ECO:0000256" key="1">
    <source>
        <dbReference type="SAM" id="Phobius"/>
    </source>
</evidence>
<feature type="transmembrane region" description="Helical" evidence="1">
    <location>
        <begin position="100"/>
        <end position="129"/>
    </location>
</feature>
<evidence type="ECO:0000313" key="2">
    <source>
        <dbReference type="EMBL" id="QHS90708.1"/>
    </source>
</evidence>
<protein>
    <submittedName>
        <fullName evidence="2">Uncharacterized protein</fullName>
    </submittedName>
</protein>
<sequence length="141" mass="16864">MYMLLHYIIKSLGLLHITGGIFLLIGKYFKIQYVERKHLWEALGSISFMNIALIMYHNQHNHVEHVLDLLEHQVAWLIYGHTYQYISHDPAYTNSIQVLYHAYIVMFWVIHQFRLVNNGIFLTIIFNWLSIIKNVKMLKFS</sequence>
<accession>A0A6C0BH28</accession>
<dbReference type="EMBL" id="MN739143">
    <property type="protein sequence ID" value="QHS90708.1"/>
    <property type="molecule type" value="Genomic_DNA"/>
</dbReference>
<feature type="transmembrane region" description="Helical" evidence="1">
    <location>
        <begin position="38"/>
        <end position="57"/>
    </location>
</feature>
<name>A0A6C0BH28_9ZZZZ</name>
<reference evidence="2" key="1">
    <citation type="journal article" date="2020" name="Nature">
        <title>Giant virus diversity and host interactions through global metagenomics.</title>
        <authorList>
            <person name="Schulz F."/>
            <person name="Roux S."/>
            <person name="Paez-Espino D."/>
            <person name="Jungbluth S."/>
            <person name="Walsh D.A."/>
            <person name="Denef V.J."/>
            <person name="McMahon K.D."/>
            <person name="Konstantinidis K.T."/>
            <person name="Eloe-Fadrosh E.A."/>
            <person name="Kyrpides N.C."/>
            <person name="Woyke T."/>
        </authorList>
    </citation>
    <scope>NUCLEOTIDE SEQUENCE</scope>
    <source>
        <strain evidence="2">GVMAG-M-3300010354-11</strain>
    </source>
</reference>
<keyword evidence="1" id="KW-0812">Transmembrane</keyword>